<organism evidence="1 2">
    <name type="scientific">Hyaloperonospora arabidopsidis (strain Emoy2)</name>
    <name type="common">Downy mildew agent</name>
    <name type="synonym">Peronospora arabidopsidis</name>
    <dbReference type="NCBI Taxonomy" id="559515"/>
    <lineage>
        <taxon>Eukaryota</taxon>
        <taxon>Sar</taxon>
        <taxon>Stramenopiles</taxon>
        <taxon>Oomycota</taxon>
        <taxon>Peronosporomycetes</taxon>
        <taxon>Peronosporales</taxon>
        <taxon>Peronosporaceae</taxon>
        <taxon>Hyaloperonospora</taxon>
    </lineage>
</organism>
<dbReference type="EnsemblProtists" id="HpaT808291">
    <property type="protein sequence ID" value="HpaP808291"/>
    <property type="gene ID" value="HpaG808291"/>
</dbReference>
<reference evidence="1" key="2">
    <citation type="submission" date="2015-06" db="UniProtKB">
        <authorList>
            <consortium name="EnsemblProtists"/>
        </authorList>
    </citation>
    <scope>IDENTIFICATION</scope>
    <source>
        <strain evidence="1">Emoy2</strain>
    </source>
</reference>
<dbReference type="AlphaFoldDB" id="M4BPF2"/>
<evidence type="ECO:0000313" key="1">
    <source>
        <dbReference type="EnsemblProtists" id="HpaP808291"/>
    </source>
</evidence>
<dbReference type="HOGENOM" id="CLU_2927531_0_0_1"/>
<proteinExistence type="predicted"/>
<sequence length="61" mass="7142">MATGEDELKLLEQPLIAKLVGDPEDGVSTSMYSRVADWFDRQEYDLEWRESRRAVQRGYYA</sequence>
<dbReference type="InParanoid" id="M4BPF2"/>
<dbReference type="VEuPathDB" id="FungiDB:HpaG808291"/>
<evidence type="ECO:0008006" key="3">
    <source>
        <dbReference type="Google" id="ProtNLM"/>
    </source>
</evidence>
<dbReference type="EMBL" id="JH598500">
    <property type="status" value="NOT_ANNOTATED_CDS"/>
    <property type="molecule type" value="Genomic_DNA"/>
</dbReference>
<protein>
    <recommendedName>
        <fullName evidence="3">RxLR effector candidate protein</fullName>
    </recommendedName>
</protein>
<dbReference type="Proteomes" id="UP000011713">
    <property type="component" value="Unassembled WGS sequence"/>
</dbReference>
<accession>M4BPF2</accession>
<reference evidence="2" key="1">
    <citation type="journal article" date="2010" name="Science">
        <title>Signatures of adaptation to obligate biotrophy in the Hyaloperonospora arabidopsidis genome.</title>
        <authorList>
            <person name="Baxter L."/>
            <person name="Tripathy S."/>
            <person name="Ishaque N."/>
            <person name="Boot N."/>
            <person name="Cabral A."/>
            <person name="Kemen E."/>
            <person name="Thines M."/>
            <person name="Ah-Fong A."/>
            <person name="Anderson R."/>
            <person name="Badejoko W."/>
            <person name="Bittner-Eddy P."/>
            <person name="Boore J.L."/>
            <person name="Chibucos M.C."/>
            <person name="Coates M."/>
            <person name="Dehal P."/>
            <person name="Delehaunty K."/>
            <person name="Dong S."/>
            <person name="Downton P."/>
            <person name="Dumas B."/>
            <person name="Fabro G."/>
            <person name="Fronick C."/>
            <person name="Fuerstenberg S.I."/>
            <person name="Fulton L."/>
            <person name="Gaulin E."/>
            <person name="Govers F."/>
            <person name="Hughes L."/>
            <person name="Humphray S."/>
            <person name="Jiang R.H."/>
            <person name="Judelson H."/>
            <person name="Kamoun S."/>
            <person name="Kyung K."/>
            <person name="Meijer H."/>
            <person name="Minx P."/>
            <person name="Morris P."/>
            <person name="Nelson J."/>
            <person name="Phuntumart V."/>
            <person name="Qutob D."/>
            <person name="Rehmany A."/>
            <person name="Rougon-Cardoso A."/>
            <person name="Ryden P."/>
            <person name="Torto-Alalibo T."/>
            <person name="Studholme D."/>
            <person name="Wang Y."/>
            <person name="Win J."/>
            <person name="Wood J."/>
            <person name="Clifton S.W."/>
            <person name="Rogers J."/>
            <person name="Van den Ackerveken G."/>
            <person name="Jones J.D."/>
            <person name="McDowell J.M."/>
            <person name="Beynon J."/>
            <person name="Tyler B.M."/>
        </authorList>
    </citation>
    <scope>NUCLEOTIDE SEQUENCE [LARGE SCALE GENOMIC DNA]</scope>
    <source>
        <strain evidence="2">Emoy2</strain>
    </source>
</reference>
<name>M4BPF2_HYAAE</name>
<keyword evidence="2" id="KW-1185">Reference proteome</keyword>
<evidence type="ECO:0000313" key="2">
    <source>
        <dbReference type="Proteomes" id="UP000011713"/>
    </source>
</evidence>